<dbReference type="InterPro" id="IPR040442">
    <property type="entry name" value="Pyrv_kinase-like_dom_sf"/>
</dbReference>
<dbReference type="Pfam" id="PF13714">
    <property type="entry name" value="PEP_mutase"/>
    <property type="match status" value="1"/>
</dbReference>
<proteinExistence type="predicted"/>
<dbReference type="Gene3D" id="3.20.20.60">
    <property type="entry name" value="Phosphoenolpyruvate-binding domains"/>
    <property type="match status" value="1"/>
</dbReference>
<dbReference type="EMBL" id="CP148074">
    <property type="protein sequence ID" value="WXL27182.1"/>
    <property type="molecule type" value="Genomic_DNA"/>
</dbReference>
<sequence>MHTHDSSFHALHKQGLLVLANVGDAGSARLVESLGSKAVATSSAAMAWANGYQDGNKLPLELLLSSVRSMTRTLNVPLTVDIEGGYSDDLAQVSKVIEGVIAAGAVGINLEDGSGSPELLMRKIETARKTANRLGVNLFINARCDLYLKNLLPADDRLDEALKRTRRYATAGADGFFIPGMTTPDEIAVICLASELPVNLLARDNLPTLEELQLLGVRRLSAGSSLAESLYGALAEQARQFLQQGMSVPGPSKPYTYRELNGLMAPSSTAH</sequence>
<organism evidence="2 3">
    <name type="scientific">Ectopseudomonas mendocina</name>
    <name type="common">Pseudomonas mendocina</name>
    <dbReference type="NCBI Taxonomy" id="300"/>
    <lineage>
        <taxon>Bacteria</taxon>
        <taxon>Pseudomonadati</taxon>
        <taxon>Pseudomonadota</taxon>
        <taxon>Gammaproteobacteria</taxon>
        <taxon>Pseudomonadales</taxon>
        <taxon>Pseudomonadaceae</taxon>
        <taxon>Ectopseudomonas</taxon>
    </lineage>
</organism>
<name>A0ABZ2RJL4_ECTME</name>
<evidence type="ECO:0000313" key="3">
    <source>
        <dbReference type="Proteomes" id="UP001476583"/>
    </source>
</evidence>
<keyword evidence="3" id="KW-1185">Reference proteome</keyword>
<gene>
    <name evidence="2" type="ORF">WG219_06950</name>
</gene>
<dbReference type="Proteomes" id="UP001476583">
    <property type="component" value="Chromosome"/>
</dbReference>
<reference evidence="2 3" key="1">
    <citation type="submission" date="2024-03" db="EMBL/GenBank/DDBJ databases">
        <title>Complete genome of BD2.</title>
        <authorList>
            <person name="Cao G."/>
        </authorList>
    </citation>
    <scope>NUCLEOTIDE SEQUENCE [LARGE SCALE GENOMIC DNA]</scope>
    <source>
        <strain evidence="2 3">BD2</strain>
    </source>
</reference>
<dbReference type="PANTHER" id="PTHR42905">
    <property type="entry name" value="PHOSPHOENOLPYRUVATE CARBOXYLASE"/>
    <property type="match status" value="1"/>
</dbReference>
<evidence type="ECO:0000313" key="2">
    <source>
        <dbReference type="EMBL" id="WXL27182.1"/>
    </source>
</evidence>
<dbReference type="InterPro" id="IPR015813">
    <property type="entry name" value="Pyrv/PenolPyrv_kinase-like_dom"/>
</dbReference>
<accession>A0ABZ2RJL4</accession>
<dbReference type="SUPFAM" id="SSF51621">
    <property type="entry name" value="Phosphoenolpyruvate/pyruvate domain"/>
    <property type="match status" value="1"/>
</dbReference>
<dbReference type="InterPro" id="IPR039556">
    <property type="entry name" value="ICL/PEPM"/>
</dbReference>
<protein>
    <submittedName>
        <fullName evidence="2">Isocitrate lyase/phosphoenolpyruvate mutase family protein</fullName>
    </submittedName>
</protein>
<dbReference type="GO" id="GO:0016829">
    <property type="term" value="F:lyase activity"/>
    <property type="evidence" value="ECO:0007669"/>
    <property type="project" value="UniProtKB-KW"/>
</dbReference>
<dbReference type="PANTHER" id="PTHR42905:SF16">
    <property type="entry name" value="CARBOXYPHOSPHONOENOLPYRUVATE PHOSPHONOMUTASE-LIKE PROTEIN (AFU_ORTHOLOGUE AFUA_5G07230)"/>
    <property type="match status" value="1"/>
</dbReference>
<keyword evidence="1" id="KW-0479">Metal-binding</keyword>
<evidence type="ECO:0000256" key="1">
    <source>
        <dbReference type="ARBA" id="ARBA00022723"/>
    </source>
</evidence>
<dbReference type="CDD" id="cd00377">
    <property type="entry name" value="ICL_PEPM"/>
    <property type="match status" value="1"/>
</dbReference>
<keyword evidence="2" id="KW-0456">Lyase</keyword>